<dbReference type="InterPro" id="IPR004252">
    <property type="entry name" value="Probable_transposase_24"/>
</dbReference>
<dbReference type="EMBL" id="ASHM01059029">
    <property type="protein sequence ID" value="PNX89207.1"/>
    <property type="molecule type" value="Genomic_DNA"/>
</dbReference>
<dbReference type="PANTHER" id="PTHR33018">
    <property type="entry name" value="OS10G0338966 PROTEIN-RELATED"/>
    <property type="match status" value="1"/>
</dbReference>
<proteinExistence type="predicted"/>
<protein>
    <recommendedName>
        <fullName evidence="4">Transposase, Ptta/En/Spm, plant</fullName>
    </recommendedName>
</protein>
<evidence type="ECO:0000256" key="1">
    <source>
        <dbReference type="SAM" id="MobiDB-lite"/>
    </source>
</evidence>
<name>A0A2K3MEK0_TRIPR</name>
<evidence type="ECO:0000313" key="3">
    <source>
        <dbReference type="Proteomes" id="UP000236291"/>
    </source>
</evidence>
<evidence type="ECO:0008006" key="4">
    <source>
        <dbReference type="Google" id="ProtNLM"/>
    </source>
</evidence>
<reference evidence="2 3" key="2">
    <citation type="journal article" date="2017" name="Front. Plant Sci.">
        <title>Gene Classification and Mining of Molecular Markers Useful in Red Clover (Trifolium pratense) Breeding.</title>
        <authorList>
            <person name="Istvanek J."/>
            <person name="Dluhosova J."/>
            <person name="Dluhos P."/>
            <person name="Patkova L."/>
            <person name="Nedelnik J."/>
            <person name="Repkova J."/>
        </authorList>
    </citation>
    <scope>NUCLEOTIDE SEQUENCE [LARGE SCALE GENOMIC DNA]</scope>
    <source>
        <strain evidence="3">cv. Tatra</strain>
        <tissue evidence="2">Young leaves</tissue>
    </source>
</reference>
<dbReference type="Pfam" id="PF03004">
    <property type="entry name" value="Transposase_24"/>
    <property type="match status" value="1"/>
</dbReference>
<dbReference type="AlphaFoldDB" id="A0A2K3MEK0"/>
<organism evidence="2 3">
    <name type="scientific">Trifolium pratense</name>
    <name type="common">Red clover</name>
    <dbReference type="NCBI Taxonomy" id="57577"/>
    <lineage>
        <taxon>Eukaryota</taxon>
        <taxon>Viridiplantae</taxon>
        <taxon>Streptophyta</taxon>
        <taxon>Embryophyta</taxon>
        <taxon>Tracheophyta</taxon>
        <taxon>Spermatophyta</taxon>
        <taxon>Magnoliopsida</taxon>
        <taxon>eudicotyledons</taxon>
        <taxon>Gunneridae</taxon>
        <taxon>Pentapetalae</taxon>
        <taxon>rosids</taxon>
        <taxon>fabids</taxon>
        <taxon>Fabales</taxon>
        <taxon>Fabaceae</taxon>
        <taxon>Papilionoideae</taxon>
        <taxon>50 kb inversion clade</taxon>
        <taxon>NPAAA clade</taxon>
        <taxon>Hologalegina</taxon>
        <taxon>IRL clade</taxon>
        <taxon>Trifolieae</taxon>
        <taxon>Trifolium</taxon>
    </lineage>
</organism>
<comment type="caution">
    <text evidence="2">The sequence shown here is derived from an EMBL/GenBank/DDBJ whole genome shotgun (WGS) entry which is preliminary data.</text>
</comment>
<accession>A0A2K3MEK0</accession>
<reference evidence="2 3" key="1">
    <citation type="journal article" date="2014" name="Am. J. Bot.">
        <title>Genome assembly and annotation for red clover (Trifolium pratense; Fabaceae).</title>
        <authorList>
            <person name="Istvanek J."/>
            <person name="Jaros M."/>
            <person name="Krenek A."/>
            <person name="Repkova J."/>
        </authorList>
    </citation>
    <scope>NUCLEOTIDE SEQUENCE [LARGE SCALE GENOMIC DNA]</scope>
    <source>
        <strain evidence="3">cv. Tatra</strain>
        <tissue evidence="2">Young leaves</tissue>
    </source>
</reference>
<feature type="region of interest" description="Disordered" evidence="1">
    <location>
        <begin position="270"/>
        <end position="289"/>
    </location>
</feature>
<sequence>MPVFPKTYVKYNYIKKAIWKEFVKSRQTAEFKEKSQKDKDNHAKNVYPHVLSREGYKRLKEDMMNGKRLLISKYGSTLTDDDSSPSPLERYETWTRARIKKGGGFTSKPVKKVAEKIVSLVEETKKGVFVPKGRNDILTEAIGTPEHGGNVRGVGKKHNISTFFGRSKVSRQRQHIDVKEQLAEFKADMEAKFEEKLAQERKMMQDSLMETLKSMGLSQTSDTNNKVIEPEAQNDKLIVTGSAKGSCSPAPVKEAQNDIVVVIGSVKGSRSHAPVPEAQNDMDDVKKFV</sequence>
<dbReference type="PANTHER" id="PTHR33018:SF34">
    <property type="entry name" value="OS02G0472350 PROTEIN"/>
    <property type="match status" value="1"/>
</dbReference>
<gene>
    <name evidence="2" type="ORF">L195_g045324</name>
</gene>
<dbReference type="Proteomes" id="UP000236291">
    <property type="component" value="Unassembled WGS sequence"/>
</dbReference>
<evidence type="ECO:0000313" key="2">
    <source>
        <dbReference type="EMBL" id="PNX89207.1"/>
    </source>
</evidence>